<accession>A0A1N7HHL2</accession>
<name>A0A1N7HHL2_9ACTN</name>
<evidence type="ECO:0000313" key="2">
    <source>
        <dbReference type="EMBL" id="SIS24366.1"/>
    </source>
</evidence>
<dbReference type="InterPro" id="IPR036388">
    <property type="entry name" value="WH-like_DNA-bd_sf"/>
</dbReference>
<dbReference type="PROSITE" id="PS50995">
    <property type="entry name" value="HTH_MARR_2"/>
    <property type="match status" value="1"/>
</dbReference>
<reference evidence="3" key="1">
    <citation type="submission" date="2017-01" db="EMBL/GenBank/DDBJ databases">
        <authorList>
            <person name="Varghese N."/>
            <person name="Submissions S."/>
        </authorList>
    </citation>
    <scope>NUCLEOTIDE SEQUENCE [LARGE SCALE GENOMIC DNA]</scope>
    <source>
        <strain evidence="3">ATCC 12950</strain>
    </source>
</reference>
<evidence type="ECO:0000259" key="1">
    <source>
        <dbReference type="PROSITE" id="PS50995"/>
    </source>
</evidence>
<sequence length="153" mass="17161">MSSARAELMTEITNRIRRTNQRGAEMANAAARVIGVNSTDMACIQMLQYEPLTAGELARRTGLTTASVTTVIDRLEAAGFVARTRDPADRRRVVVAFQPEKAGPSIAGVFLPLLRSWRDLMTDYDERDLRIIAEFLGRVEDALDDEIHKLRER</sequence>
<dbReference type="Pfam" id="PF12802">
    <property type="entry name" value="MarR_2"/>
    <property type="match status" value="1"/>
</dbReference>
<dbReference type="InterPro" id="IPR039422">
    <property type="entry name" value="MarR/SlyA-like"/>
</dbReference>
<dbReference type="GO" id="GO:0006950">
    <property type="term" value="P:response to stress"/>
    <property type="evidence" value="ECO:0007669"/>
    <property type="project" value="TreeGrafter"/>
</dbReference>
<dbReference type="Proteomes" id="UP000186096">
    <property type="component" value="Unassembled WGS sequence"/>
</dbReference>
<feature type="domain" description="HTH marR-type" evidence="1">
    <location>
        <begin position="5"/>
        <end position="141"/>
    </location>
</feature>
<dbReference type="PANTHER" id="PTHR33164">
    <property type="entry name" value="TRANSCRIPTIONAL REGULATOR, MARR FAMILY"/>
    <property type="match status" value="1"/>
</dbReference>
<dbReference type="CDD" id="cd00090">
    <property type="entry name" value="HTH_ARSR"/>
    <property type="match status" value="1"/>
</dbReference>
<organism evidence="2 3">
    <name type="scientific">Microbispora rosea</name>
    <dbReference type="NCBI Taxonomy" id="58117"/>
    <lineage>
        <taxon>Bacteria</taxon>
        <taxon>Bacillati</taxon>
        <taxon>Actinomycetota</taxon>
        <taxon>Actinomycetes</taxon>
        <taxon>Streptosporangiales</taxon>
        <taxon>Streptosporangiaceae</taxon>
        <taxon>Microbispora</taxon>
    </lineage>
</organism>
<gene>
    <name evidence="2" type="ORF">SAMN05421833_1514</name>
</gene>
<dbReference type="InterPro" id="IPR036390">
    <property type="entry name" value="WH_DNA-bd_sf"/>
</dbReference>
<dbReference type="SMART" id="SM00347">
    <property type="entry name" value="HTH_MARR"/>
    <property type="match status" value="1"/>
</dbReference>
<dbReference type="SUPFAM" id="SSF46785">
    <property type="entry name" value="Winged helix' DNA-binding domain"/>
    <property type="match status" value="1"/>
</dbReference>
<dbReference type="InterPro" id="IPR011991">
    <property type="entry name" value="ArsR-like_HTH"/>
</dbReference>
<proteinExistence type="predicted"/>
<keyword evidence="3" id="KW-1185">Reference proteome</keyword>
<dbReference type="EMBL" id="FTNI01000051">
    <property type="protein sequence ID" value="SIS24366.1"/>
    <property type="molecule type" value="Genomic_DNA"/>
</dbReference>
<dbReference type="AlphaFoldDB" id="A0A1N7HHL2"/>
<dbReference type="PANTHER" id="PTHR33164:SF106">
    <property type="entry name" value="TRANSCRIPTIONAL REGULATORY PROTEIN"/>
    <property type="match status" value="1"/>
</dbReference>
<dbReference type="Gene3D" id="1.10.10.10">
    <property type="entry name" value="Winged helix-like DNA-binding domain superfamily/Winged helix DNA-binding domain"/>
    <property type="match status" value="1"/>
</dbReference>
<evidence type="ECO:0000313" key="3">
    <source>
        <dbReference type="Proteomes" id="UP000186096"/>
    </source>
</evidence>
<protein>
    <submittedName>
        <fullName evidence="2">MarR family protein</fullName>
    </submittedName>
</protein>
<dbReference type="InterPro" id="IPR000835">
    <property type="entry name" value="HTH_MarR-typ"/>
</dbReference>
<dbReference type="GO" id="GO:0003700">
    <property type="term" value="F:DNA-binding transcription factor activity"/>
    <property type="evidence" value="ECO:0007669"/>
    <property type="project" value="InterPro"/>
</dbReference>